<evidence type="ECO:0000256" key="3">
    <source>
        <dbReference type="ARBA" id="ARBA00023274"/>
    </source>
</evidence>
<evidence type="ECO:0000256" key="1">
    <source>
        <dbReference type="ARBA" id="ARBA00005251"/>
    </source>
</evidence>
<gene>
    <name evidence="7" type="ORF">TCHU04912_LOCUS22194</name>
</gene>
<dbReference type="InterPro" id="IPR014721">
    <property type="entry name" value="Ribsml_uS5_D2-typ_fold_subgr"/>
</dbReference>
<dbReference type="EMBL" id="HBGG01042937">
    <property type="protein sequence ID" value="CAD9229379.1"/>
    <property type="molecule type" value="Transcribed_RNA"/>
</dbReference>
<dbReference type="GO" id="GO:0003735">
    <property type="term" value="F:structural constituent of ribosome"/>
    <property type="evidence" value="ECO:0007669"/>
    <property type="project" value="InterPro"/>
</dbReference>
<dbReference type="InterPro" id="IPR000754">
    <property type="entry name" value="Ribosomal_uS9"/>
</dbReference>
<sequence>MAASMLILRGKARLLGHSRRAAAAAASSLTDAFPVLSTTAAPSTPDRCPAPVPQFGASTPFTAGSGGSRGFASSSGGSTGGDKSSVNPPDMPNIFELFERLEAEYAHLPRLPIVFGDGEEAAEKTVRRLKEQEKQEAIQAQRVRKVDKHGVARGLGKRKSATAHVRLWENTAGVSGAQQTVNGKPMNIYFANLAHRQNVLAPFIVSGTTGMFNFGVTVHGSGLSSQSQAVRHGLARALQSYNPEFRAALRPAGLLTRDTRVVERKKPGKAKARKSFQWVKR</sequence>
<dbReference type="GO" id="GO:0003723">
    <property type="term" value="F:RNA binding"/>
    <property type="evidence" value="ECO:0007669"/>
    <property type="project" value="TreeGrafter"/>
</dbReference>
<feature type="region of interest" description="Disordered" evidence="6">
    <location>
        <begin position="40"/>
        <end position="91"/>
    </location>
</feature>
<dbReference type="InterPro" id="IPR020568">
    <property type="entry name" value="Ribosomal_Su5_D2-typ_SF"/>
</dbReference>
<proteinExistence type="inferred from homology"/>
<keyword evidence="2" id="KW-0689">Ribosomal protein</keyword>
<dbReference type="PANTHER" id="PTHR21569:SF1">
    <property type="entry name" value="SMALL RIBOSOMAL SUBUNIT PROTEIN US9M"/>
    <property type="match status" value="1"/>
</dbReference>
<dbReference type="Pfam" id="PF00380">
    <property type="entry name" value="Ribosomal_S9"/>
    <property type="match status" value="1"/>
</dbReference>
<dbReference type="NCBIfam" id="NF001099">
    <property type="entry name" value="PRK00132.1"/>
    <property type="match status" value="1"/>
</dbReference>
<name>A0A7S1XBQ0_9CHLO</name>
<evidence type="ECO:0000256" key="6">
    <source>
        <dbReference type="SAM" id="MobiDB-lite"/>
    </source>
</evidence>
<evidence type="ECO:0000313" key="7">
    <source>
        <dbReference type="EMBL" id="CAD9229379.1"/>
    </source>
</evidence>
<keyword evidence="3" id="KW-0687">Ribonucleoprotein</keyword>
<evidence type="ECO:0000256" key="2">
    <source>
        <dbReference type="ARBA" id="ARBA00022980"/>
    </source>
</evidence>
<comment type="similarity">
    <text evidence="1">Belongs to the universal ribosomal protein uS9 family.</text>
</comment>
<evidence type="ECO:0000256" key="4">
    <source>
        <dbReference type="ARBA" id="ARBA00035152"/>
    </source>
</evidence>
<feature type="compositionally biased region" description="Low complexity" evidence="6">
    <location>
        <begin position="70"/>
        <end position="85"/>
    </location>
</feature>
<reference evidence="7" key="1">
    <citation type="submission" date="2021-01" db="EMBL/GenBank/DDBJ databases">
        <authorList>
            <person name="Corre E."/>
            <person name="Pelletier E."/>
            <person name="Niang G."/>
            <person name="Scheremetjew M."/>
            <person name="Finn R."/>
            <person name="Kale V."/>
            <person name="Holt S."/>
            <person name="Cochrane G."/>
            <person name="Meng A."/>
            <person name="Brown T."/>
            <person name="Cohen L."/>
        </authorList>
    </citation>
    <scope>NUCLEOTIDE SEQUENCE</scope>
    <source>
        <strain evidence="7">PLY429</strain>
    </source>
</reference>
<dbReference type="GO" id="GO:0006412">
    <property type="term" value="P:translation"/>
    <property type="evidence" value="ECO:0007669"/>
    <property type="project" value="InterPro"/>
</dbReference>
<dbReference type="PANTHER" id="PTHR21569">
    <property type="entry name" value="RIBOSOMAL PROTEIN S9"/>
    <property type="match status" value="1"/>
</dbReference>
<evidence type="ECO:0000256" key="5">
    <source>
        <dbReference type="ARBA" id="ARBA00035437"/>
    </source>
</evidence>
<dbReference type="SUPFAM" id="SSF54211">
    <property type="entry name" value="Ribosomal protein S5 domain 2-like"/>
    <property type="match status" value="1"/>
</dbReference>
<dbReference type="InterPro" id="IPR023035">
    <property type="entry name" value="Ribosomal_uS9_bac/plastid"/>
</dbReference>
<organism evidence="7">
    <name type="scientific">Tetraselmis chuii</name>
    <dbReference type="NCBI Taxonomy" id="63592"/>
    <lineage>
        <taxon>Eukaryota</taxon>
        <taxon>Viridiplantae</taxon>
        <taxon>Chlorophyta</taxon>
        <taxon>core chlorophytes</taxon>
        <taxon>Chlorodendrophyceae</taxon>
        <taxon>Chlorodendrales</taxon>
        <taxon>Chlorodendraceae</taxon>
        <taxon>Tetraselmis</taxon>
    </lineage>
</organism>
<dbReference type="Gene3D" id="3.30.230.10">
    <property type="match status" value="1"/>
</dbReference>
<dbReference type="GO" id="GO:0022627">
    <property type="term" value="C:cytosolic small ribosomal subunit"/>
    <property type="evidence" value="ECO:0007669"/>
    <property type="project" value="TreeGrafter"/>
</dbReference>
<dbReference type="AlphaFoldDB" id="A0A7S1XBQ0"/>
<protein>
    <recommendedName>
        <fullName evidence="4">Small ribosomal subunit protein uS9c</fullName>
    </recommendedName>
    <alternativeName>
        <fullName evidence="5">30S ribosomal protein S9, chloroplastic</fullName>
    </alternativeName>
</protein>
<accession>A0A7S1XBQ0</accession>